<accession>A0A1G7WT40</accession>
<protein>
    <submittedName>
        <fullName evidence="1">Uncharacterized protein</fullName>
    </submittedName>
</protein>
<gene>
    <name evidence="1" type="ORF">SAMN05216260_12846</name>
</gene>
<evidence type="ECO:0000313" key="2">
    <source>
        <dbReference type="Proteomes" id="UP000198614"/>
    </source>
</evidence>
<proteinExistence type="predicted"/>
<reference evidence="1 2" key="1">
    <citation type="submission" date="2016-10" db="EMBL/GenBank/DDBJ databases">
        <authorList>
            <person name="de Groot N.N."/>
        </authorList>
    </citation>
    <scope>NUCLEOTIDE SEQUENCE [LARGE SCALE GENOMIC DNA]</scope>
    <source>
        <strain evidence="1 2">CGMCC 4.1859</strain>
    </source>
</reference>
<dbReference type="Proteomes" id="UP000198614">
    <property type="component" value="Unassembled WGS sequence"/>
</dbReference>
<evidence type="ECO:0000313" key="1">
    <source>
        <dbReference type="EMBL" id="SDG75101.1"/>
    </source>
</evidence>
<organism evidence="1 2">
    <name type="scientific">Streptomyces griseoaurantiacus</name>
    <dbReference type="NCBI Taxonomy" id="68213"/>
    <lineage>
        <taxon>Bacteria</taxon>
        <taxon>Bacillati</taxon>
        <taxon>Actinomycetota</taxon>
        <taxon>Actinomycetes</taxon>
        <taxon>Kitasatosporales</taxon>
        <taxon>Streptomycetaceae</taxon>
        <taxon>Streptomyces</taxon>
        <taxon>Streptomyces aurantiacus group</taxon>
    </lineage>
</organism>
<sequence length="33" mass="3646">MPCVFLFLFLRSVGLRHLYRCDASEAAGSDAVT</sequence>
<name>A0A1G7WT40_9ACTN</name>
<dbReference type="EMBL" id="FNAX01000028">
    <property type="protein sequence ID" value="SDG75101.1"/>
    <property type="molecule type" value="Genomic_DNA"/>
</dbReference>
<dbReference type="AlphaFoldDB" id="A0A1G7WT40"/>